<dbReference type="AlphaFoldDB" id="A0A015J0J4"/>
<evidence type="ECO:0000313" key="1">
    <source>
        <dbReference type="EMBL" id="EXX60200.1"/>
    </source>
</evidence>
<sequence>MFENILRIDSTLTKDKTTQQQLRKYKPLVKFIKTHCQERVYSFQIKKCNQTFCKVCYRIRMPTDIFQNLHFLPDPIPSRDNPDHYETFANLYSKPTTEKFRSSLINLESKAELVPKQQKQDLKLVLQTYTYTCGSLIFSDDHNLAQEIFVRVQISCDSPIELLYYSSKKIGNIPICYWCGANSDFKIVP</sequence>
<dbReference type="STRING" id="1432141.A0A015J0J4"/>
<accession>A0A015J0J4</accession>
<name>A0A015J0J4_RHIIW</name>
<proteinExistence type="predicted"/>
<organism evidence="1 2">
    <name type="scientific">Rhizophagus irregularis (strain DAOM 197198w)</name>
    <name type="common">Glomus intraradices</name>
    <dbReference type="NCBI Taxonomy" id="1432141"/>
    <lineage>
        <taxon>Eukaryota</taxon>
        <taxon>Fungi</taxon>
        <taxon>Fungi incertae sedis</taxon>
        <taxon>Mucoromycota</taxon>
        <taxon>Glomeromycotina</taxon>
        <taxon>Glomeromycetes</taxon>
        <taxon>Glomerales</taxon>
        <taxon>Glomeraceae</taxon>
        <taxon>Rhizophagus</taxon>
    </lineage>
</organism>
<dbReference type="Proteomes" id="UP000022910">
    <property type="component" value="Unassembled WGS sequence"/>
</dbReference>
<gene>
    <name evidence="1" type="ORF">RirG_182130</name>
</gene>
<dbReference type="HOGENOM" id="CLU_1435158_0_0_1"/>
<protein>
    <submittedName>
        <fullName evidence="1">Uncharacterized protein</fullName>
    </submittedName>
</protein>
<dbReference type="EMBL" id="JEMT01026004">
    <property type="protein sequence ID" value="EXX60200.1"/>
    <property type="molecule type" value="Genomic_DNA"/>
</dbReference>
<reference evidence="1 2" key="1">
    <citation type="submission" date="2014-02" db="EMBL/GenBank/DDBJ databases">
        <title>Single nucleus genome sequencing reveals high similarity among nuclei of an endomycorrhizal fungus.</title>
        <authorList>
            <person name="Lin K."/>
            <person name="Geurts R."/>
            <person name="Zhang Z."/>
            <person name="Limpens E."/>
            <person name="Saunders D.G."/>
            <person name="Mu D."/>
            <person name="Pang E."/>
            <person name="Cao H."/>
            <person name="Cha H."/>
            <person name="Lin T."/>
            <person name="Zhou Q."/>
            <person name="Shang Y."/>
            <person name="Li Y."/>
            <person name="Ivanov S."/>
            <person name="Sharma T."/>
            <person name="Velzen R.V."/>
            <person name="Ruijter N.D."/>
            <person name="Aanen D.K."/>
            <person name="Win J."/>
            <person name="Kamoun S."/>
            <person name="Bisseling T."/>
            <person name="Huang S."/>
        </authorList>
    </citation>
    <scope>NUCLEOTIDE SEQUENCE [LARGE SCALE GENOMIC DNA]</scope>
    <source>
        <strain evidence="2">DAOM197198w</strain>
    </source>
</reference>
<evidence type="ECO:0000313" key="2">
    <source>
        <dbReference type="Proteomes" id="UP000022910"/>
    </source>
</evidence>
<comment type="caution">
    <text evidence="1">The sequence shown here is derived from an EMBL/GenBank/DDBJ whole genome shotgun (WGS) entry which is preliminary data.</text>
</comment>
<keyword evidence="2" id="KW-1185">Reference proteome</keyword>